<comment type="similarity">
    <text evidence="6">Belongs to the class I-like SAM-binding methyltransferase superfamily. RsmB/NOP family.</text>
</comment>
<dbReference type="EMBL" id="JADINB010000006">
    <property type="protein sequence ID" value="MBO8428350.1"/>
    <property type="molecule type" value="Genomic_DNA"/>
</dbReference>
<dbReference type="Gene3D" id="3.40.50.150">
    <property type="entry name" value="Vaccinia Virus protein VP39"/>
    <property type="match status" value="1"/>
</dbReference>
<dbReference type="Pfam" id="PF01189">
    <property type="entry name" value="Methyltr_RsmB-F"/>
    <property type="match status" value="1"/>
</dbReference>
<dbReference type="InterPro" id="IPR027391">
    <property type="entry name" value="Nol1_Nop2_Fmu_2"/>
</dbReference>
<evidence type="ECO:0000259" key="7">
    <source>
        <dbReference type="PROSITE" id="PS51686"/>
    </source>
</evidence>
<evidence type="ECO:0000256" key="3">
    <source>
        <dbReference type="ARBA" id="ARBA00022679"/>
    </source>
</evidence>
<feature type="binding site" evidence="6">
    <location>
        <position position="192"/>
    </location>
    <ligand>
        <name>S-adenosyl-L-methionine</name>
        <dbReference type="ChEBI" id="CHEBI:59789"/>
    </ligand>
</feature>
<dbReference type="Gene3D" id="2.30.130.60">
    <property type="match status" value="1"/>
</dbReference>
<comment type="caution">
    <text evidence="8">The sequence shown here is derived from an EMBL/GenBank/DDBJ whole genome shotgun (WGS) entry which is preliminary data.</text>
</comment>
<dbReference type="GO" id="GO:0008173">
    <property type="term" value="F:RNA methyltransferase activity"/>
    <property type="evidence" value="ECO:0007669"/>
    <property type="project" value="InterPro"/>
</dbReference>
<evidence type="ECO:0000256" key="6">
    <source>
        <dbReference type="PROSITE-ProRule" id="PRU01023"/>
    </source>
</evidence>
<dbReference type="SUPFAM" id="SSF53335">
    <property type="entry name" value="S-adenosyl-L-methionine-dependent methyltransferases"/>
    <property type="match status" value="1"/>
</dbReference>
<dbReference type="CDD" id="cd02440">
    <property type="entry name" value="AdoMet_MTases"/>
    <property type="match status" value="1"/>
</dbReference>
<reference evidence="8" key="1">
    <citation type="submission" date="2020-10" db="EMBL/GenBank/DDBJ databases">
        <authorList>
            <person name="Gilroy R."/>
        </authorList>
    </citation>
    <scope>NUCLEOTIDE SEQUENCE</scope>
    <source>
        <strain evidence="8">15467</strain>
    </source>
</reference>
<keyword evidence="2 6" id="KW-0489">Methyltransferase</keyword>
<dbReference type="InterPro" id="IPR023267">
    <property type="entry name" value="RCMT"/>
</dbReference>
<reference evidence="8" key="2">
    <citation type="journal article" date="2021" name="PeerJ">
        <title>Extensive microbial diversity within the chicken gut microbiome revealed by metagenomics and culture.</title>
        <authorList>
            <person name="Gilroy R."/>
            <person name="Ravi A."/>
            <person name="Getino M."/>
            <person name="Pursley I."/>
            <person name="Horton D.L."/>
            <person name="Alikhan N.F."/>
            <person name="Baker D."/>
            <person name="Gharbi K."/>
            <person name="Hall N."/>
            <person name="Watson M."/>
            <person name="Adriaenssens E.M."/>
            <person name="Foster-Nyarko E."/>
            <person name="Jarju S."/>
            <person name="Secka A."/>
            <person name="Antonio M."/>
            <person name="Oren A."/>
            <person name="Chaudhuri R.R."/>
            <person name="La Ragione R."/>
            <person name="Hildebrand F."/>
            <person name="Pallen M.J."/>
        </authorList>
    </citation>
    <scope>NUCLEOTIDE SEQUENCE</scope>
    <source>
        <strain evidence="8">15467</strain>
    </source>
</reference>
<dbReference type="GO" id="GO:0003723">
    <property type="term" value="F:RNA binding"/>
    <property type="evidence" value="ECO:0007669"/>
    <property type="project" value="UniProtKB-UniRule"/>
</dbReference>
<feature type="binding site" evidence="6">
    <location>
        <position position="175"/>
    </location>
    <ligand>
        <name>S-adenosyl-L-methionine</name>
        <dbReference type="ChEBI" id="CHEBI:59789"/>
    </ligand>
</feature>
<comment type="caution">
    <text evidence="6">Lacks conserved residue(s) required for the propagation of feature annotation.</text>
</comment>
<accession>A0A9D9DLM3</accession>
<keyword evidence="3 6" id="KW-0808">Transferase</keyword>
<sequence>MKNNLPENFLSFSLGWLPASALERYVAAMEKMPSPVSVRYNPAKAACKGMEEPDFIIKGPVKWASYGFYLEERPLFVSDPLFHGGLYYVQDASSMFLEEAFGAIEKKLGTGSLGEMKIRVLDLCASPGGKSTQLLSLLGRESMLVANEAIGGRTSALAENIARWGADNVVVTNNDAADFKRLGPFFDIILVDAPCSGEGMFRKSTEAVSGWSVENVKLCAERQKRILGDIWGALAPGGFLIYSTCTYNELENDANLEWLLSLGAEPVGPADPERLYRMGVLPTPGGGLQFLPGLVEGEGQYFAVVRKTEDRASSPSEAQVRRSRRRMSDSRAIGASCKAYSEDFPEYELILHDTFLKGYRKSMASEMLLVASQLKTVTSGLLVAQIKGKDFIPHADLALSAFMADKLHGENSGLPDKYFKTVDIDRKTALKFLSREPFMLENAPSGHLMLLYKGCAIGFVKNLGSRVNNLHPVARRIRNTALV</sequence>
<organism evidence="8 9">
    <name type="scientific">Candidatus Egerieousia excrementavium</name>
    <dbReference type="NCBI Taxonomy" id="2840778"/>
    <lineage>
        <taxon>Bacteria</taxon>
        <taxon>Pseudomonadati</taxon>
        <taxon>Bacteroidota</taxon>
        <taxon>Bacteroidia</taxon>
        <taxon>Bacteroidales</taxon>
        <taxon>Candidatus Egerieousia</taxon>
    </lineage>
</organism>
<dbReference type="Pfam" id="PF17125">
    <property type="entry name" value="Methyltr_RsmF_N"/>
    <property type="match status" value="1"/>
</dbReference>
<dbReference type="PANTHER" id="PTHR22807:SF30">
    <property type="entry name" value="28S RRNA (CYTOSINE(4447)-C(5))-METHYLTRANSFERASE-RELATED"/>
    <property type="match status" value="1"/>
</dbReference>
<evidence type="ECO:0000313" key="9">
    <source>
        <dbReference type="Proteomes" id="UP000823635"/>
    </source>
</evidence>
<dbReference type="Proteomes" id="UP000823635">
    <property type="component" value="Unassembled WGS sequence"/>
</dbReference>
<proteinExistence type="inferred from homology"/>
<name>A0A9D9DLM3_9BACT</name>
<dbReference type="InterPro" id="IPR049560">
    <property type="entry name" value="MeTrfase_RsmB-F_NOP2_cat"/>
</dbReference>
<dbReference type="Gene3D" id="3.30.70.1170">
    <property type="entry name" value="Sun protein, domain 3"/>
    <property type="match status" value="1"/>
</dbReference>
<feature type="binding site" evidence="6">
    <location>
        <position position="148"/>
    </location>
    <ligand>
        <name>S-adenosyl-L-methionine</name>
        <dbReference type="ChEBI" id="CHEBI:59789"/>
    </ligand>
</feature>
<gene>
    <name evidence="8" type="ORF">IAC68_00240</name>
</gene>
<evidence type="ECO:0000256" key="5">
    <source>
        <dbReference type="ARBA" id="ARBA00022884"/>
    </source>
</evidence>
<evidence type="ECO:0000256" key="2">
    <source>
        <dbReference type="ARBA" id="ARBA00022603"/>
    </source>
</evidence>
<protein>
    <submittedName>
        <fullName evidence="8">rRNA cytosine-C5-methyltransferase</fullName>
    </submittedName>
</protein>
<evidence type="ECO:0000256" key="4">
    <source>
        <dbReference type="ARBA" id="ARBA00022691"/>
    </source>
</evidence>
<dbReference type="InterPro" id="IPR031341">
    <property type="entry name" value="Methyltr_RsmF_N"/>
</dbReference>
<keyword evidence="5 6" id="KW-0694">RNA-binding</keyword>
<dbReference type="InterPro" id="IPR029063">
    <property type="entry name" value="SAM-dependent_MTases_sf"/>
</dbReference>
<dbReference type="PRINTS" id="PR02008">
    <property type="entry name" value="RCMTFAMILY"/>
</dbReference>
<dbReference type="PANTHER" id="PTHR22807">
    <property type="entry name" value="NOP2 YEAST -RELATED NOL1/NOP2/FMU SUN DOMAIN-CONTAINING"/>
    <property type="match status" value="1"/>
</dbReference>
<feature type="active site" description="Nucleophile" evidence="6">
    <location>
        <position position="245"/>
    </location>
</feature>
<dbReference type="PROSITE" id="PS51686">
    <property type="entry name" value="SAM_MT_RSMB_NOP"/>
    <property type="match status" value="1"/>
</dbReference>
<dbReference type="AlphaFoldDB" id="A0A9D9DLM3"/>
<dbReference type="Pfam" id="PF13636">
    <property type="entry name" value="Methyltranf_PUA"/>
    <property type="match status" value="1"/>
</dbReference>
<evidence type="ECO:0000313" key="8">
    <source>
        <dbReference type="EMBL" id="MBO8428350.1"/>
    </source>
</evidence>
<keyword evidence="4 6" id="KW-0949">S-adenosyl-L-methionine</keyword>
<dbReference type="GO" id="GO:0001510">
    <property type="term" value="P:RNA methylation"/>
    <property type="evidence" value="ECO:0007669"/>
    <property type="project" value="InterPro"/>
</dbReference>
<feature type="domain" description="SAM-dependent MTase RsmB/NOP-type" evidence="7">
    <location>
        <begin position="1"/>
        <end position="308"/>
    </location>
</feature>
<dbReference type="InterPro" id="IPR001678">
    <property type="entry name" value="MeTrfase_RsmB-F_NOP2_dom"/>
</dbReference>
<keyword evidence="1" id="KW-0963">Cytoplasm</keyword>
<evidence type="ECO:0000256" key="1">
    <source>
        <dbReference type="ARBA" id="ARBA00022490"/>
    </source>
</evidence>